<dbReference type="AlphaFoldDB" id="A0AAW1IVK5"/>
<evidence type="ECO:0000259" key="1">
    <source>
        <dbReference type="Pfam" id="PF22286"/>
    </source>
</evidence>
<gene>
    <name evidence="2" type="ORF">QE152_g33831</name>
</gene>
<sequence>MFQERVRVSELWLAPYADSETGFLLGHLFLFSDLLLVAKPRNGGTFKLKERVRVSELWLAPYADSETGFLLDLETYNQQKT</sequence>
<proteinExistence type="predicted"/>
<name>A0AAW1IVK5_POPJA</name>
<reference evidence="2 3" key="1">
    <citation type="journal article" date="2024" name="BMC Genomics">
        <title>De novo assembly and annotation of Popillia japonica's genome with initial clues to its potential as an invasive pest.</title>
        <authorList>
            <person name="Cucini C."/>
            <person name="Boschi S."/>
            <person name="Funari R."/>
            <person name="Cardaioli E."/>
            <person name="Iannotti N."/>
            <person name="Marturano G."/>
            <person name="Paoli F."/>
            <person name="Bruttini M."/>
            <person name="Carapelli A."/>
            <person name="Frati F."/>
            <person name="Nardi F."/>
        </authorList>
    </citation>
    <scope>NUCLEOTIDE SEQUENCE [LARGE SCALE GENOMIC DNA]</scope>
    <source>
        <strain evidence="2">DMR45628</strain>
    </source>
</reference>
<evidence type="ECO:0000313" key="3">
    <source>
        <dbReference type="Proteomes" id="UP001458880"/>
    </source>
</evidence>
<dbReference type="InterPro" id="IPR011993">
    <property type="entry name" value="PH-like_dom_sf"/>
</dbReference>
<organism evidence="2 3">
    <name type="scientific">Popillia japonica</name>
    <name type="common">Japanese beetle</name>
    <dbReference type="NCBI Taxonomy" id="7064"/>
    <lineage>
        <taxon>Eukaryota</taxon>
        <taxon>Metazoa</taxon>
        <taxon>Ecdysozoa</taxon>
        <taxon>Arthropoda</taxon>
        <taxon>Hexapoda</taxon>
        <taxon>Insecta</taxon>
        <taxon>Pterygota</taxon>
        <taxon>Neoptera</taxon>
        <taxon>Endopterygota</taxon>
        <taxon>Coleoptera</taxon>
        <taxon>Polyphaga</taxon>
        <taxon>Scarabaeiformia</taxon>
        <taxon>Scarabaeidae</taxon>
        <taxon>Rutelinae</taxon>
        <taxon>Popillia</taxon>
    </lineage>
</organism>
<dbReference type="Gene3D" id="2.30.29.30">
    <property type="entry name" value="Pleckstrin-homology domain (PH domain)/Phosphotyrosine-binding domain (PTB)"/>
    <property type="match status" value="1"/>
</dbReference>
<evidence type="ECO:0000313" key="2">
    <source>
        <dbReference type="EMBL" id="KAK9693948.1"/>
    </source>
</evidence>
<dbReference type="SUPFAM" id="SSF50729">
    <property type="entry name" value="PH domain-like"/>
    <property type="match status" value="1"/>
</dbReference>
<keyword evidence="3" id="KW-1185">Reference proteome</keyword>
<dbReference type="Proteomes" id="UP001458880">
    <property type="component" value="Unassembled WGS sequence"/>
</dbReference>
<dbReference type="Pfam" id="PF22286">
    <property type="entry name" value="RHG20_PH"/>
    <property type="match status" value="1"/>
</dbReference>
<feature type="domain" description="ARHGAP20 PH" evidence="1">
    <location>
        <begin position="27"/>
        <end position="65"/>
    </location>
</feature>
<dbReference type="EMBL" id="JASPKY010000527">
    <property type="protein sequence ID" value="KAK9693948.1"/>
    <property type="molecule type" value="Genomic_DNA"/>
</dbReference>
<accession>A0AAW1IVK5</accession>
<dbReference type="InterPro" id="IPR047887">
    <property type="entry name" value="ARHGAP20_PH"/>
</dbReference>
<protein>
    <recommendedName>
        <fullName evidence="1">ARHGAP20 PH domain-containing protein</fullName>
    </recommendedName>
</protein>
<comment type="caution">
    <text evidence="2">The sequence shown here is derived from an EMBL/GenBank/DDBJ whole genome shotgun (WGS) entry which is preliminary data.</text>
</comment>